<feature type="repeat" description="TPR" evidence="3">
    <location>
        <begin position="224"/>
        <end position="257"/>
    </location>
</feature>
<dbReference type="Pfam" id="PF17874">
    <property type="entry name" value="TPR_MalT"/>
    <property type="match status" value="1"/>
</dbReference>
<keyword evidence="6" id="KW-1185">Reference proteome</keyword>
<evidence type="ECO:0000256" key="1">
    <source>
        <dbReference type="ARBA" id="ARBA00022737"/>
    </source>
</evidence>
<keyword evidence="2 3" id="KW-0802">TPR repeat</keyword>
<dbReference type="AlphaFoldDB" id="A0AAD2FY55"/>
<organism evidence="5 6">
    <name type="scientific">Cylindrotheca closterium</name>
    <dbReference type="NCBI Taxonomy" id="2856"/>
    <lineage>
        <taxon>Eukaryota</taxon>
        <taxon>Sar</taxon>
        <taxon>Stramenopiles</taxon>
        <taxon>Ochrophyta</taxon>
        <taxon>Bacillariophyta</taxon>
        <taxon>Bacillariophyceae</taxon>
        <taxon>Bacillariophycidae</taxon>
        <taxon>Bacillariales</taxon>
        <taxon>Bacillariaceae</taxon>
        <taxon>Cylindrotheca</taxon>
    </lineage>
</organism>
<dbReference type="InterPro" id="IPR011990">
    <property type="entry name" value="TPR-like_helical_dom_sf"/>
</dbReference>
<dbReference type="PROSITE" id="PS50005">
    <property type="entry name" value="TPR"/>
    <property type="match status" value="2"/>
</dbReference>
<feature type="domain" description="MalT-like TPR region" evidence="4">
    <location>
        <begin position="51"/>
        <end position="239"/>
    </location>
</feature>
<dbReference type="SUPFAM" id="SSF48452">
    <property type="entry name" value="TPR-like"/>
    <property type="match status" value="1"/>
</dbReference>
<feature type="repeat" description="TPR" evidence="3">
    <location>
        <begin position="281"/>
        <end position="314"/>
    </location>
</feature>
<dbReference type="Gene3D" id="1.25.40.10">
    <property type="entry name" value="Tetratricopeptide repeat domain"/>
    <property type="match status" value="2"/>
</dbReference>
<dbReference type="Proteomes" id="UP001295423">
    <property type="component" value="Unassembled WGS sequence"/>
</dbReference>
<comment type="caution">
    <text evidence="5">The sequence shown here is derived from an EMBL/GenBank/DDBJ whole genome shotgun (WGS) entry which is preliminary data.</text>
</comment>
<accession>A0AAD2FY55</accession>
<evidence type="ECO:0000256" key="3">
    <source>
        <dbReference type="PROSITE-ProRule" id="PRU00339"/>
    </source>
</evidence>
<reference evidence="5" key="1">
    <citation type="submission" date="2023-08" db="EMBL/GenBank/DDBJ databases">
        <authorList>
            <person name="Audoor S."/>
            <person name="Bilcke G."/>
        </authorList>
    </citation>
    <scope>NUCLEOTIDE SEQUENCE</scope>
</reference>
<sequence length="382" mass="43235">MNFNEGDSVEKFMEDYLRCFDKDSQYNAKKIVERILETQVETLGEDDPSLALALAFKGIMGRVFLQQDDGAEAEKVFRKILDINREMLPHHDSDLMDVYQSLALSLKMQDKSSEATKTQKFVLATLLKEHGEDHPGVVKTYIGIAGLLLEQDRWDDALQMLDECIEICSRPRRLGEFKGLLLSALHAKATSLLALRNCEDATELFAQLLMMHKETNGEFHPDTAEAYENLAVAYVQQEMLKDGIKAYTKAIGIRQSLLMSGDRHTKQLMETLESLKCATKAEELTNKGLAMKAQGNSEKAIQLFQMALDVYKGRFRTHPKWAAVYENISAVKVEQGLLEDGIAASAESLKMYRRAVGDDHPGTKKRMEEHRSLLKRLLENRS</sequence>
<protein>
    <recommendedName>
        <fullName evidence="4">MalT-like TPR region domain-containing protein</fullName>
    </recommendedName>
</protein>
<name>A0AAD2FY55_9STRA</name>
<dbReference type="EMBL" id="CAKOGP040001914">
    <property type="protein sequence ID" value="CAJ1956413.1"/>
    <property type="molecule type" value="Genomic_DNA"/>
</dbReference>
<dbReference type="PANTHER" id="PTHR45641:SF19">
    <property type="entry name" value="NEPHROCYSTIN-3"/>
    <property type="match status" value="1"/>
</dbReference>
<evidence type="ECO:0000256" key="2">
    <source>
        <dbReference type="ARBA" id="ARBA00022803"/>
    </source>
</evidence>
<evidence type="ECO:0000313" key="5">
    <source>
        <dbReference type="EMBL" id="CAJ1956413.1"/>
    </source>
</evidence>
<proteinExistence type="predicted"/>
<gene>
    <name evidence="5" type="ORF">CYCCA115_LOCUS16221</name>
</gene>
<dbReference type="Pfam" id="PF13374">
    <property type="entry name" value="TPR_10"/>
    <property type="match status" value="1"/>
</dbReference>
<dbReference type="SMART" id="SM00028">
    <property type="entry name" value="TPR"/>
    <property type="match status" value="5"/>
</dbReference>
<evidence type="ECO:0000313" key="6">
    <source>
        <dbReference type="Proteomes" id="UP001295423"/>
    </source>
</evidence>
<keyword evidence="1" id="KW-0677">Repeat</keyword>
<evidence type="ECO:0000259" key="4">
    <source>
        <dbReference type="Pfam" id="PF17874"/>
    </source>
</evidence>
<dbReference type="InterPro" id="IPR019734">
    <property type="entry name" value="TPR_rpt"/>
</dbReference>
<dbReference type="InterPro" id="IPR041617">
    <property type="entry name" value="TPR_MalT"/>
</dbReference>
<dbReference type="PANTHER" id="PTHR45641">
    <property type="entry name" value="TETRATRICOPEPTIDE REPEAT PROTEIN (AFU_ORTHOLOGUE AFUA_6G03870)"/>
    <property type="match status" value="1"/>
</dbReference>